<feature type="repeat" description="Cell wall-binding" evidence="2">
    <location>
        <begin position="837"/>
        <end position="856"/>
    </location>
</feature>
<protein>
    <submittedName>
        <fullName evidence="3">N-acetylmuramoyl-L-alanine amidase family protein</fullName>
    </submittedName>
</protein>
<dbReference type="Proteomes" id="UP000761411">
    <property type="component" value="Unassembled WGS sequence"/>
</dbReference>
<feature type="repeat" description="Cell wall-binding" evidence="2">
    <location>
        <begin position="877"/>
        <end position="896"/>
    </location>
</feature>
<feature type="repeat" description="Cell wall-binding" evidence="2">
    <location>
        <begin position="857"/>
        <end position="876"/>
    </location>
</feature>
<dbReference type="AlphaFoldDB" id="A0A944CNA9"/>
<organism evidence="3 4">
    <name type="scientific">Mesobacillus boroniphilus</name>
    <dbReference type="NCBI Taxonomy" id="308892"/>
    <lineage>
        <taxon>Bacteria</taxon>
        <taxon>Bacillati</taxon>
        <taxon>Bacillota</taxon>
        <taxon>Bacilli</taxon>
        <taxon>Bacillales</taxon>
        <taxon>Bacillaceae</taxon>
        <taxon>Mesobacillus</taxon>
    </lineage>
</organism>
<comment type="caution">
    <text evidence="3">The sequence shown here is derived from an EMBL/GenBank/DDBJ whole genome shotgun (WGS) entry which is preliminary data.</text>
</comment>
<dbReference type="EMBL" id="QTKX01000002">
    <property type="protein sequence ID" value="MBS8265700.1"/>
    <property type="molecule type" value="Genomic_DNA"/>
</dbReference>
<gene>
    <name evidence="3" type="ORF">DYI25_14835</name>
</gene>
<dbReference type="SUPFAM" id="SSF69360">
    <property type="entry name" value="Cell wall binding repeat"/>
    <property type="match status" value="1"/>
</dbReference>
<feature type="repeat" description="Cell wall-binding" evidence="2">
    <location>
        <begin position="957"/>
        <end position="976"/>
    </location>
</feature>
<dbReference type="InterPro" id="IPR051200">
    <property type="entry name" value="Host-pathogen_enzymatic-act"/>
</dbReference>
<sequence>MTRFLKVLFVFILILSIVTPYTQGKSMAAEPLNGRINLSFTPNDTVMDHNEPILYMTKLGSQTLYSVNFSTGEIKTLILPYPAERLDLFENKLYVTQHKMSHEYSTDNPLSGAIAEVDTQSFTLSNVLDINEDPYDIAVDSNGFVYVSPGSNQWGNLRVYSMTEKAEIAQDPFKTSISHRSDIRYNPATSKIYSLETDSSPADIEAFEVAGGVIKNHYDSPYHGDYEMEGMAEFSLDGLNLYDVSGNVFNLAPFRSGDMEFNFTFGKRYNDYTFSPEQNLTFAASTTRGIDVYEYGTNEYLYALRKDLHVQELHLQNGLLVTINIDDNGQYFIETMTSDTQPTSGLPEMPGVPDPAGTIDNLGFTPMDTAIDPINPVVYMTRPGSKTIYAANYSTGELKALALPYPAERLELYNGKLYVTQHEMNHEYSTEELLVGAIAEVDTETFEAVKLIEVDTDPYDIAIDGSGNIYIAPGSNQWEDMKVYSSVTGGEIINSEGKNIRAWSYMYYNPSFSKLYTIDTDSSPRDVSAFEVQNGIIKNQYDSPYHGDYELDPSAKITPDGQSMYNTSGVVFNLAMYNSGDMTYRFDLGTRYKDYEFNIEEQLTYAARLDGGIDVYSYDTNEYLYSVAQGVKAEQLHFQNGLVALFTDSNGNVQLNQVNTDEQYVPGTGDSEDPGIPADPTPAEFLEAVSITYYDDGDEDYNYESFYDGVEDVPINSFFALLFDQEIVVNDPSGISIVGPDGTIEVDSSEYEDVLYIIPPLLAGNTKYTLHINSDAISGYDGSPLAEDLIIQFTTGPNWVYYGGYWYYYNPLIDDYAAGLNNIDGEWYLFNSDGAMQTGWQKINGHWYYFDEEGVMVTGWIKSGNTWYYLDAQGIMKTGWIKSGTKWYFLDPSGAMKTGWVKSGTKWYYLESSGAMKTGWIKSGTKWYYLESSGAMKTGWVKSGTKWYFLEATGAMKTGWVYTGGKWYYLYSSGAMAYNTTINGYKLGPDGAWRR</sequence>
<dbReference type="RefSeq" id="WP_249745464.1">
    <property type="nucleotide sequence ID" value="NZ_QTKX01000002.1"/>
</dbReference>
<evidence type="ECO:0000313" key="3">
    <source>
        <dbReference type="EMBL" id="MBS8265700.1"/>
    </source>
</evidence>
<name>A0A944CNA9_9BACI</name>
<accession>A0A944CNA9</accession>
<keyword evidence="4" id="KW-1185">Reference proteome</keyword>
<proteinExistence type="predicted"/>
<evidence type="ECO:0000313" key="4">
    <source>
        <dbReference type="Proteomes" id="UP000761411"/>
    </source>
</evidence>
<feature type="repeat" description="Cell wall-binding" evidence="2">
    <location>
        <begin position="897"/>
        <end position="916"/>
    </location>
</feature>
<dbReference type="Gene3D" id="2.130.10.10">
    <property type="entry name" value="YVTN repeat-like/Quinoprotein amine dehydrogenase"/>
    <property type="match status" value="2"/>
</dbReference>
<dbReference type="SUPFAM" id="SSF82171">
    <property type="entry name" value="DPP6 N-terminal domain-like"/>
    <property type="match status" value="1"/>
</dbReference>
<evidence type="ECO:0000256" key="1">
    <source>
        <dbReference type="ARBA" id="ARBA00022737"/>
    </source>
</evidence>
<feature type="repeat" description="Cell wall-binding" evidence="2">
    <location>
        <begin position="817"/>
        <end position="836"/>
    </location>
</feature>
<dbReference type="PANTHER" id="PTHR47197">
    <property type="entry name" value="PROTEIN NIRF"/>
    <property type="match status" value="1"/>
</dbReference>
<dbReference type="InterPro" id="IPR015943">
    <property type="entry name" value="WD40/YVTN_repeat-like_dom_sf"/>
</dbReference>
<evidence type="ECO:0000256" key="2">
    <source>
        <dbReference type="PROSITE-ProRule" id="PRU00591"/>
    </source>
</evidence>
<feature type="repeat" description="Cell wall-binding" evidence="2">
    <location>
        <begin position="917"/>
        <end position="936"/>
    </location>
</feature>
<dbReference type="Gene3D" id="2.10.270.20">
    <property type="match status" value="1"/>
</dbReference>
<reference evidence="3 4" key="1">
    <citation type="journal article" date="2021" name="Microorganisms">
        <title>Bacterial Dimethylsulfoniopropionate Biosynthesis in the East China Sea.</title>
        <authorList>
            <person name="Liu J."/>
            <person name="Zhang Y."/>
            <person name="Liu J."/>
            <person name="Zhong H."/>
            <person name="Williams B.T."/>
            <person name="Zheng Y."/>
            <person name="Curson A.R.J."/>
            <person name="Sun C."/>
            <person name="Sun H."/>
            <person name="Song D."/>
            <person name="Wagner Mackenzie B."/>
            <person name="Bermejo Martinez A."/>
            <person name="Todd J.D."/>
            <person name="Zhang X.H."/>
        </authorList>
    </citation>
    <scope>NUCLEOTIDE SEQUENCE [LARGE SCALE GENOMIC DNA]</scope>
    <source>
        <strain evidence="3 4">ESS08</strain>
    </source>
</reference>
<dbReference type="Gene3D" id="2.10.270.10">
    <property type="entry name" value="Cholin Binding"/>
    <property type="match status" value="1"/>
</dbReference>
<dbReference type="PROSITE" id="PS51170">
    <property type="entry name" value="CW"/>
    <property type="match status" value="7"/>
</dbReference>
<dbReference type="Pfam" id="PF01473">
    <property type="entry name" value="Choline_bind_1"/>
    <property type="match status" value="3"/>
</dbReference>
<keyword evidence="1" id="KW-0677">Repeat</keyword>
<dbReference type="PANTHER" id="PTHR47197:SF3">
    <property type="entry name" value="DIHYDRO-HEME D1 DEHYDROGENASE"/>
    <property type="match status" value="1"/>
</dbReference>
<dbReference type="InterPro" id="IPR018337">
    <property type="entry name" value="Cell_wall/Cho-bd_repeat"/>
</dbReference>
<dbReference type="Pfam" id="PF19127">
    <property type="entry name" value="Choline_bind_3"/>
    <property type="match status" value="2"/>
</dbReference>